<keyword evidence="5" id="KW-1185">Reference proteome</keyword>
<dbReference type="EMBL" id="JACIGW010000001">
    <property type="protein sequence ID" value="MBB4347949.1"/>
    <property type="molecule type" value="Genomic_DNA"/>
</dbReference>
<comment type="caution">
    <text evidence="1">The sequence shown here is derived from an EMBL/GenBank/DDBJ whole genome shotgun (WGS) entry which is preliminary data.</text>
</comment>
<evidence type="ECO:0000313" key="3">
    <source>
        <dbReference type="EMBL" id="MBB4444344.1"/>
    </source>
</evidence>
<dbReference type="RefSeq" id="WP_183821977.1">
    <property type="nucleotide sequence ID" value="NZ_JACIGW010000001.1"/>
</dbReference>
<evidence type="ECO:0000313" key="2">
    <source>
        <dbReference type="EMBL" id="MBB4409657.1"/>
    </source>
</evidence>
<evidence type="ECO:0000313" key="5">
    <source>
        <dbReference type="Proteomes" id="UP000524535"/>
    </source>
</evidence>
<dbReference type="Proteomes" id="UP000524535">
    <property type="component" value="Unassembled WGS sequence"/>
</dbReference>
<dbReference type="Proteomes" id="UP000576087">
    <property type="component" value="Unassembled WGS sequence"/>
</dbReference>
<gene>
    <name evidence="2" type="ORF">GGE31_000128</name>
    <name evidence="1" type="ORF">GGE33_001657</name>
    <name evidence="3" type="ORF">GGE35_000126</name>
</gene>
<organism evidence="1 4">
    <name type="scientific">Aliirhizobium cellulosilyticum</name>
    <dbReference type="NCBI Taxonomy" id="393664"/>
    <lineage>
        <taxon>Bacteria</taxon>
        <taxon>Pseudomonadati</taxon>
        <taxon>Pseudomonadota</taxon>
        <taxon>Alphaproteobacteria</taxon>
        <taxon>Hyphomicrobiales</taxon>
        <taxon>Rhizobiaceae</taxon>
        <taxon>Aliirhizobium</taxon>
    </lineage>
</organism>
<dbReference type="EMBL" id="JACIGY010000001">
    <property type="protein sequence ID" value="MBB4409657.1"/>
    <property type="molecule type" value="Genomic_DNA"/>
</dbReference>
<dbReference type="EMBL" id="JACIHM010000001">
    <property type="protein sequence ID" value="MBB4444344.1"/>
    <property type="molecule type" value="Genomic_DNA"/>
</dbReference>
<dbReference type="AlphaFoldDB" id="A0A7W6S655"/>
<evidence type="ECO:0000313" key="1">
    <source>
        <dbReference type="EMBL" id="MBB4347949.1"/>
    </source>
</evidence>
<reference evidence="4 5" key="1">
    <citation type="submission" date="2020-08" db="EMBL/GenBank/DDBJ databases">
        <title>Genomic Encyclopedia of Type Strains, Phase IV (KMG-V): Genome sequencing to study the core and pangenomes of soil and plant-associated prokaryotes.</title>
        <authorList>
            <person name="Whitman W."/>
        </authorList>
    </citation>
    <scope>NUCLEOTIDE SEQUENCE [LARGE SCALE GENOMIC DNA]</scope>
    <source>
        <strain evidence="2 5">SEMIA 444</strain>
        <strain evidence="1 4">SEMIA 448</strain>
        <strain evidence="3 6">SEMIA 452</strain>
    </source>
</reference>
<protein>
    <submittedName>
        <fullName evidence="1">Uncharacterized protein</fullName>
    </submittedName>
</protein>
<dbReference type="Proteomes" id="UP000520770">
    <property type="component" value="Unassembled WGS sequence"/>
</dbReference>
<evidence type="ECO:0000313" key="6">
    <source>
        <dbReference type="Proteomes" id="UP000576087"/>
    </source>
</evidence>
<proteinExistence type="predicted"/>
<evidence type="ECO:0000313" key="4">
    <source>
        <dbReference type="Proteomes" id="UP000520770"/>
    </source>
</evidence>
<accession>A0A7W6S655</accession>
<name>A0A7W6S655_9HYPH</name>
<sequence>MIIRDGDWSLFDYDHQTGRSVWCKDDGVERVFRIDTPVDHIIRENEFTRNATSGNRMGDWVKIASIPLNHAHHENLVRAHTEGDDKFVKRWLNDGDNRAFRSFEATI</sequence>